<dbReference type="SUPFAM" id="SSF53098">
    <property type="entry name" value="Ribonuclease H-like"/>
    <property type="match status" value="1"/>
</dbReference>
<dbReference type="Gene3D" id="3.30.420.10">
    <property type="entry name" value="Ribonuclease H-like superfamily/Ribonuclease H"/>
    <property type="match status" value="1"/>
</dbReference>
<organism evidence="2 3">
    <name type="scientific">Enterococcus faecium</name>
    <name type="common">Streptococcus faecium</name>
    <dbReference type="NCBI Taxonomy" id="1352"/>
    <lineage>
        <taxon>Bacteria</taxon>
        <taxon>Bacillati</taxon>
        <taxon>Bacillota</taxon>
        <taxon>Bacilli</taxon>
        <taxon>Lactobacillales</taxon>
        <taxon>Enterococcaceae</taxon>
        <taxon>Enterococcus</taxon>
    </lineage>
</organism>
<dbReference type="GO" id="GO:0003676">
    <property type="term" value="F:nucleic acid binding"/>
    <property type="evidence" value="ECO:0007669"/>
    <property type="project" value="InterPro"/>
</dbReference>
<dbReference type="InterPro" id="IPR012337">
    <property type="entry name" value="RNaseH-like_sf"/>
</dbReference>
<dbReference type="InterPro" id="IPR001584">
    <property type="entry name" value="Integrase_cat-core"/>
</dbReference>
<gene>
    <name evidence="2" type="ORF">DTX73_13385</name>
</gene>
<dbReference type="EMBL" id="QOVC01000013">
    <property type="protein sequence ID" value="KAA0687266.1"/>
    <property type="molecule type" value="Genomic_DNA"/>
</dbReference>
<name>A0A7V7GKA9_ENTFC</name>
<dbReference type="Proteomes" id="UP000448762">
    <property type="component" value="Unassembled WGS sequence"/>
</dbReference>
<evidence type="ECO:0000313" key="3">
    <source>
        <dbReference type="Proteomes" id="UP000448762"/>
    </source>
</evidence>
<protein>
    <recommendedName>
        <fullName evidence="1">Integrase catalytic domain-containing protein</fullName>
    </recommendedName>
</protein>
<reference evidence="2 3" key="1">
    <citation type="submission" date="2018-07" db="EMBL/GenBank/DDBJ databases">
        <title>High quality draft genome sequencing of Enterococcus faecium exhibiting probiotic potential isolated from mucus of freshwater fish.</title>
        <authorList>
            <person name="El-Jeni R."/>
            <person name="Ghedira K."/>
            <person name="Abdelhak S."/>
            <person name="El-Bour M."/>
            <person name="Bouhaouala-Zahar B."/>
        </authorList>
    </citation>
    <scope>NUCLEOTIDE SEQUENCE [LARGE SCALE GENOMIC DNA]</scope>
    <source>
        <strain evidence="2 3">R.A73</strain>
    </source>
</reference>
<dbReference type="Pfam" id="PF13333">
    <property type="entry name" value="rve_2"/>
    <property type="match status" value="1"/>
</dbReference>
<accession>A0A7V7GKA9</accession>
<dbReference type="AlphaFoldDB" id="A0A7V7GKA9"/>
<feature type="domain" description="Integrase catalytic" evidence="1">
    <location>
        <begin position="26"/>
        <end position="81"/>
    </location>
</feature>
<proteinExistence type="predicted"/>
<dbReference type="PANTHER" id="PTHR46889">
    <property type="entry name" value="TRANSPOSASE INSF FOR INSERTION SEQUENCE IS3B-RELATED"/>
    <property type="match status" value="1"/>
</dbReference>
<comment type="caution">
    <text evidence="2">The sequence shown here is derived from an EMBL/GenBank/DDBJ whole genome shotgun (WGS) entry which is preliminary data.</text>
</comment>
<dbReference type="InterPro" id="IPR050900">
    <property type="entry name" value="Transposase_IS3/IS150/IS904"/>
</dbReference>
<dbReference type="GO" id="GO:0015074">
    <property type="term" value="P:DNA integration"/>
    <property type="evidence" value="ECO:0007669"/>
    <property type="project" value="InterPro"/>
</dbReference>
<evidence type="ECO:0000259" key="1">
    <source>
        <dbReference type="Pfam" id="PF13333"/>
    </source>
</evidence>
<sequence length="86" mass="10477">MDYWNKDNLLHSMSKKGYSPDNSACEGFFGRLKNEMFYQRNWKNTTINQFINKLDNYIHWYNNQRIKLSLGGLSPLQYRKKQRYIC</sequence>
<evidence type="ECO:0000313" key="2">
    <source>
        <dbReference type="EMBL" id="KAA0687266.1"/>
    </source>
</evidence>
<dbReference type="InterPro" id="IPR036397">
    <property type="entry name" value="RNaseH_sf"/>
</dbReference>
<dbReference type="PANTHER" id="PTHR46889:SF4">
    <property type="entry name" value="TRANSPOSASE INSO FOR INSERTION SEQUENCE ELEMENT IS911B-RELATED"/>
    <property type="match status" value="1"/>
</dbReference>